<feature type="region of interest" description="Disordered" evidence="4">
    <location>
        <begin position="697"/>
        <end position="811"/>
    </location>
</feature>
<feature type="compositionally biased region" description="Low complexity" evidence="4">
    <location>
        <begin position="793"/>
        <end position="805"/>
    </location>
</feature>
<dbReference type="PANTHER" id="PTHR30627">
    <property type="entry name" value="PEPTIDOGLYCAN D,D-TRANSPEPTIDASE"/>
    <property type="match status" value="1"/>
</dbReference>
<dbReference type="Proteomes" id="UP000251853">
    <property type="component" value="Unassembled WGS sequence"/>
</dbReference>
<dbReference type="AlphaFoldDB" id="A0A2X2W9A1"/>
<keyword evidence="8" id="KW-0328">Glycosyltransferase</keyword>
<protein>
    <submittedName>
        <fullName evidence="8">Peptidoglycan glycosyltransferase</fullName>
        <ecNumber evidence="8">2.4.1.129</ecNumber>
    </submittedName>
</protein>
<dbReference type="GO" id="GO:0016757">
    <property type="term" value="F:glycosyltransferase activity"/>
    <property type="evidence" value="ECO:0007669"/>
    <property type="project" value="UniProtKB-KW"/>
</dbReference>
<evidence type="ECO:0000313" key="9">
    <source>
        <dbReference type="Proteomes" id="UP000251853"/>
    </source>
</evidence>
<dbReference type="InterPro" id="IPR050515">
    <property type="entry name" value="Beta-lactam/transpept"/>
</dbReference>
<dbReference type="InterPro" id="IPR001460">
    <property type="entry name" value="PCN-bd_Tpept"/>
</dbReference>
<accession>A0A2X2W9A1</accession>
<evidence type="ECO:0000256" key="4">
    <source>
        <dbReference type="SAM" id="MobiDB-lite"/>
    </source>
</evidence>
<dbReference type="SUPFAM" id="SSF56601">
    <property type="entry name" value="beta-lactamase/transpeptidase-like"/>
    <property type="match status" value="1"/>
</dbReference>
<feature type="compositionally biased region" description="Basic and acidic residues" evidence="4">
    <location>
        <begin position="20"/>
        <end position="40"/>
    </location>
</feature>
<dbReference type="Gene3D" id="3.40.710.10">
    <property type="entry name" value="DD-peptidase/beta-lactamase superfamily"/>
    <property type="match status" value="1"/>
</dbReference>
<evidence type="ECO:0000256" key="5">
    <source>
        <dbReference type="SAM" id="Phobius"/>
    </source>
</evidence>
<keyword evidence="8" id="KW-0808">Transferase</keyword>
<dbReference type="GO" id="GO:0071555">
    <property type="term" value="P:cell wall organization"/>
    <property type="evidence" value="ECO:0007669"/>
    <property type="project" value="TreeGrafter"/>
</dbReference>
<dbReference type="EC" id="2.4.1.129" evidence="8"/>
<dbReference type="EMBL" id="UAVW01000003">
    <property type="protein sequence ID" value="SQB10260.1"/>
    <property type="molecule type" value="Genomic_DNA"/>
</dbReference>
<evidence type="ECO:0000259" key="6">
    <source>
        <dbReference type="Pfam" id="PF00905"/>
    </source>
</evidence>
<dbReference type="Gene3D" id="3.90.1310.10">
    <property type="entry name" value="Penicillin-binding protein 2a (Domain 2)"/>
    <property type="match status" value="1"/>
</dbReference>
<feature type="transmembrane region" description="Helical" evidence="5">
    <location>
        <begin position="56"/>
        <end position="78"/>
    </location>
</feature>
<name>A0A2X2W9A1_9FIRM</name>
<evidence type="ECO:0000256" key="2">
    <source>
        <dbReference type="ARBA" id="ARBA00007171"/>
    </source>
</evidence>
<evidence type="ECO:0000256" key="1">
    <source>
        <dbReference type="ARBA" id="ARBA00004370"/>
    </source>
</evidence>
<dbReference type="Pfam" id="PF03717">
    <property type="entry name" value="PBP_dimer"/>
    <property type="match status" value="1"/>
</dbReference>
<dbReference type="InterPro" id="IPR005311">
    <property type="entry name" value="PBP_dimer"/>
</dbReference>
<feature type="region of interest" description="Disordered" evidence="4">
    <location>
        <begin position="1"/>
        <end position="41"/>
    </location>
</feature>
<dbReference type="InterPro" id="IPR036138">
    <property type="entry name" value="PBP_dimer_sf"/>
</dbReference>
<dbReference type="PANTHER" id="PTHR30627:SF1">
    <property type="entry name" value="PEPTIDOGLYCAN D,D-TRANSPEPTIDASE FTSI"/>
    <property type="match status" value="1"/>
</dbReference>
<dbReference type="SUPFAM" id="SSF56519">
    <property type="entry name" value="Penicillin binding protein dimerisation domain"/>
    <property type="match status" value="1"/>
</dbReference>
<keyword evidence="3 5" id="KW-0472">Membrane</keyword>
<feature type="compositionally biased region" description="Acidic residues" evidence="4">
    <location>
        <begin position="716"/>
        <end position="726"/>
    </location>
</feature>
<dbReference type="InterPro" id="IPR012338">
    <property type="entry name" value="Beta-lactam/transpept-like"/>
</dbReference>
<keyword evidence="5" id="KW-0812">Transmembrane</keyword>
<evidence type="ECO:0000313" key="8">
    <source>
        <dbReference type="EMBL" id="SQB10260.1"/>
    </source>
</evidence>
<keyword evidence="5" id="KW-1133">Transmembrane helix</keyword>
<proteinExistence type="inferred from homology"/>
<evidence type="ECO:0000256" key="3">
    <source>
        <dbReference type="ARBA" id="ARBA00023136"/>
    </source>
</evidence>
<comment type="similarity">
    <text evidence="2">Belongs to the transpeptidase family.</text>
</comment>
<keyword evidence="9" id="KW-1185">Reference proteome</keyword>
<gene>
    <name evidence="8" type="primary">penA_1</name>
    <name evidence="8" type="ORF">NCTC11224_01576</name>
</gene>
<dbReference type="GO" id="GO:0005886">
    <property type="term" value="C:plasma membrane"/>
    <property type="evidence" value="ECO:0007669"/>
    <property type="project" value="TreeGrafter"/>
</dbReference>
<dbReference type="GO" id="GO:0008658">
    <property type="term" value="F:penicillin binding"/>
    <property type="evidence" value="ECO:0007669"/>
    <property type="project" value="InterPro"/>
</dbReference>
<reference evidence="8 9" key="1">
    <citation type="submission" date="2018-06" db="EMBL/GenBank/DDBJ databases">
        <authorList>
            <consortium name="Pathogen Informatics"/>
            <person name="Doyle S."/>
        </authorList>
    </citation>
    <scope>NUCLEOTIDE SEQUENCE [LARGE SCALE GENOMIC DNA]</scope>
    <source>
        <strain evidence="8 9">NCTC11224</strain>
    </source>
</reference>
<sequence>MKTSQNTKSGGRMGKGSSGSRKDSTNGPRDQEQYRNEQRNNQRGKYYYPKYIQEKLAITVLVITLALFALVMILYRIIKDNNEQYNKIVLSQRQQEYDSRIIPYRRGDIVDRNGTYLATSEKVYNLIIDPGQIMSDPENYLEPTIQALVTNFGFDAGELRTLIEERRESAYLRYNKGRQLTYDQRVAFEQMAKETNEAYRRSDNDAEAKKRVKGIWFEDEYKRIYPYNSLACNVIGFTSSDGSVGTGGIEQYYNSSLIGVNGREYGYLDQDSNLEGVVKPAVGGNTVVSTIDVNIQNIVQKYIDEWQTNVGSKVTAAIVMNPNNGEILAMGTSNKFDLNNPRDVSGYTEQDLFDLGKKEAVAVYRRENDGAVITEDQVLEHFSREDVISYGQQVAWNQIWRNFCVSDTYEPGSPSKIFTVATGLEEGVLKGNESFECTGYLHVGDNDIKCTAWRRGGHGWLNLQESLMQSCNVAMMRIGAMIGRERFTKYQGIFGFGDKTGIDLPGEADTSGLVYSADNIGPTDLATNAFGQNYNCTMVQLSAAFCSVLNGGSYYEPHVVKQILNEQGSVVEKKEPVLVRETVSQSTSDFLKEAMFQTVEAGTGKAAQVIGYDVGGKTGTAEKQPRSAKNYLVSFAGFAPIEDPQVFVYVVIDTPNYPPGEQQAHSSYASAVFSKIMTEILPYLNIFPTKDLPENEALQESLPSSEGINEPATEAEGAEGTEETPAETEKQYETDEYMPGGDEGEGAGSGVPDAVPTAAEDGSGAGTGPESLPAQAPPRRPNESSGQAGPGRESSQAAEPSAAEETAGQSE</sequence>
<evidence type="ECO:0000259" key="7">
    <source>
        <dbReference type="Pfam" id="PF03717"/>
    </source>
</evidence>
<dbReference type="Pfam" id="PF00905">
    <property type="entry name" value="Transpeptidase"/>
    <property type="match status" value="1"/>
</dbReference>
<comment type="subcellular location">
    <subcellularLocation>
        <location evidence="1">Membrane</location>
    </subcellularLocation>
</comment>
<organism evidence="8 9">
    <name type="scientific">Enterocloster clostridioformis</name>
    <dbReference type="NCBI Taxonomy" id="1531"/>
    <lineage>
        <taxon>Bacteria</taxon>
        <taxon>Bacillati</taxon>
        <taxon>Bacillota</taxon>
        <taxon>Clostridia</taxon>
        <taxon>Lachnospirales</taxon>
        <taxon>Lachnospiraceae</taxon>
        <taxon>Enterocloster</taxon>
    </lineage>
</organism>
<feature type="domain" description="Penicillin-binding protein transpeptidase" evidence="6">
    <location>
        <begin position="316"/>
        <end position="677"/>
    </location>
</feature>
<feature type="domain" description="Penicillin-binding protein dimerisation" evidence="7">
    <location>
        <begin position="103"/>
        <end position="272"/>
    </location>
</feature>